<evidence type="ECO:0000256" key="6">
    <source>
        <dbReference type="ARBA" id="ARBA00022723"/>
    </source>
</evidence>
<proteinExistence type="inferred from homology"/>
<keyword evidence="7" id="KW-0460">Magnesium</keyword>
<dbReference type="PANTHER" id="PTHR10848:SF0">
    <property type="entry name" value="MEIOTIC RECOMBINATION PROTEIN SPO11"/>
    <property type="match status" value="1"/>
</dbReference>
<evidence type="ECO:0000256" key="10">
    <source>
        <dbReference type="ARBA" id="ARBA00023235"/>
    </source>
</evidence>
<comment type="cofactor">
    <cofactor evidence="2">
        <name>Mg(2+)</name>
        <dbReference type="ChEBI" id="CHEBI:18420"/>
    </cofactor>
</comment>
<keyword evidence="6" id="KW-0479">Metal-binding</keyword>
<keyword evidence="8 12" id="KW-0799">Topoisomerase</keyword>
<dbReference type="CDD" id="cd00223">
    <property type="entry name" value="TOPRIM_TopoIIB_SPO"/>
    <property type="match status" value="1"/>
</dbReference>
<dbReference type="Gene3D" id="1.10.10.10">
    <property type="entry name" value="Winged helix-like DNA-binding domain superfamily/Winged helix DNA-binding domain"/>
    <property type="match status" value="1"/>
</dbReference>
<dbReference type="InterPro" id="IPR002815">
    <property type="entry name" value="Spo11/TopoVI_A"/>
</dbReference>
<evidence type="ECO:0000256" key="2">
    <source>
        <dbReference type="ARBA" id="ARBA00001946"/>
    </source>
</evidence>
<dbReference type="RefSeq" id="XP_021817362.1">
    <property type="nucleotide sequence ID" value="XM_021961670.1"/>
</dbReference>
<name>A0A6P5ST10_PRUAV</name>
<dbReference type="GO" id="GO:0003677">
    <property type="term" value="F:DNA binding"/>
    <property type="evidence" value="ECO:0007669"/>
    <property type="project" value="UniProtKB-UniRule"/>
</dbReference>
<keyword evidence="10 12" id="KW-0413">Isomerase</keyword>
<keyword evidence="11" id="KW-0539">Nucleus</keyword>
<dbReference type="Gene3D" id="3.40.1360.10">
    <property type="match status" value="1"/>
</dbReference>
<dbReference type="InterPro" id="IPR013048">
    <property type="entry name" value="Meiotic_Spo11"/>
</dbReference>
<feature type="domain" description="Topoisomerase 6 subunit A/Spo11 TOPRIM" evidence="14">
    <location>
        <begin position="137"/>
        <end position="307"/>
    </location>
</feature>
<evidence type="ECO:0000256" key="1">
    <source>
        <dbReference type="ARBA" id="ARBA00000185"/>
    </source>
</evidence>
<evidence type="ECO:0000259" key="14">
    <source>
        <dbReference type="Pfam" id="PF21180"/>
    </source>
</evidence>
<evidence type="ECO:0000313" key="16">
    <source>
        <dbReference type="RefSeq" id="XP_021817362.1"/>
    </source>
</evidence>
<keyword evidence="9 12" id="KW-0238">DNA-binding</keyword>
<protein>
    <recommendedName>
        <fullName evidence="5">DNA topoisomerase (ATP-hydrolyzing)</fullName>
        <ecNumber evidence="5">5.6.2.2</ecNumber>
    </recommendedName>
</protein>
<feature type="active site" description="O-(5'-phospho-DNA)-tyrosine intermediate" evidence="12">
    <location>
        <position position="58"/>
    </location>
</feature>
<dbReference type="GO" id="GO:0046872">
    <property type="term" value="F:metal ion binding"/>
    <property type="evidence" value="ECO:0007669"/>
    <property type="project" value="UniProtKB-KW"/>
</dbReference>
<dbReference type="GO" id="GO:0007131">
    <property type="term" value="P:reciprocal meiotic recombination"/>
    <property type="evidence" value="ECO:0007669"/>
    <property type="project" value="TreeGrafter"/>
</dbReference>
<evidence type="ECO:0000259" key="13">
    <source>
        <dbReference type="Pfam" id="PF04406"/>
    </source>
</evidence>
<evidence type="ECO:0000256" key="5">
    <source>
        <dbReference type="ARBA" id="ARBA00012895"/>
    </source>
</evidence>
<dbReference type="InterPro" id="IPR036078">
    <property type="entry name" value="Spo11/TopoVI_A_sf"/>
</dbReference>
<dbReference type="AlphaFoldDB" id="A0A6P5ST10"/>
<dbReference type="InterPro" id="IPR013049">
    <property type="entry name" value="Spo11/TopoVI_A_N"/>
</dbReference>
<organism evidence="15 16">
    <name type="scientific">Prunus avium</name>
    <name type="common">Cherry</name>
    <name type="synonym">Cerasus avium</name>
    <dbReference type="NCBI Taxonomy" id="42229"/>
    <lineage>
        <taxon>Eukaryota</taxon>
        <taxon>Viridiplantae</taxon>
        <taxon>Streptophyta</taxon>
        <taxon>Embryophyta</taxon>
        <taxon>Tracheophyta</taxon>
        <taxon>Spermatophyta</taxon>
        <taxon>Magnoliopsida</taxon>
        <taxon>eudicotyledons</taxon>
        <taxon>Gunneridae</taxon>
        <taxon>Pentapetalae</taxon>
        <taxon>rosids</taxon>
        <taxon>fabids</taxon>
        <taxon>Rosales</taxon>
        <taxon>Rosaceae</taxon>
        <taxon>Amygdaloideae</taxon>
        <taxon>Amygdaleae</taxon>
        <taxon>Prunus</taxon>
    </lineage>
</organism>
<dbReference type="EC" id="5.6.2.2" evidence="5"/>
<dbReference type="Proteomes" id="UP000515124">
    <property type="component" value="Unplaced"/>
</dbReference>
<dbReference type="KEGG" id="pavi:110759586"/>
<dbReference type="Pfam" id="PF04406">
    <property type="entry name" value="TP6A_N"/>
    <property type="match status" value="1"/>
</dbReference>
<evidence type="ECO:0000256" key="4">
    <source>
        <dbReference type="ARBA" id="ARBA00006559"/>
    </source>
</evidence>
<dbReference type="GO" id="GO:0000706">
    <property type="term" value="P:meiotic DNA double-strand break processing"/>
    <property type="evidence" value="ECO:0007669"/>
    <property type="project" value="TreeGrafter"/>
</dbReference>
<dbReference type="PRINTS" id="PR01550">
    <property type="entry name" value="TOP6AFAMILY"/>
</dbReference>
<dbReference type="GO" id="GO:0003918">
    <property type="term" value="F:DNA topoisomerase type II (double strand cut, ATP-hydrolyzing) activity"/>
    <property type="evidence" value="ECO:0007669"/>
    <property type="project" value="UniProtKB-UniRule"/>
</dbReference>
<dbReference type="GO" id="GO:0000228">
    <property type="term" value="C:nuclear chromosome"/>
    <property type="evidence" value="ECO:0007669"/>
    <property type="project" value="TreeGrafter"/>
</dbReference>
<evidence type="ECO:0000256" key="11">
    <source>
        <dbReference type="ARBA" id="ARBA00023242"/>
    </source>
</evidence>
<keyword evidence="15" id="KW-1185">Reference proteome</keyword>
<accession>A0A6P5ST10</accession>
<reference evidence="16" key="1">
    <citation type="submission" date="2025-08" db="UniProtKB">
        <authorList>
            <consortium name="RefSeq"/>
        </authorList>
    </citation>
    <scope>IDENTIFICATION</scope>
</reference>
<evidence type="ECO:0000313" key="15">
    <source>
        <dbReference type="Proteomes" id="UP000515124"/>
    </source>
</evidence>
<dbReference type="Pfam" id="PF21180">
    <property type="entry name" value="TOP6A-Spo11_Toprim"/>
    <property type="match status" value="1"/>
</dbReference>
<comment type="catalytic activity">
    <reaction evidence="1 12">
        <text>ATP-dependent breakage, passage and rejoining of double-stranded DNA.</text>
        <dbReference type="EC" id="5.6.2.2"/>
    </reaction>
</comment>
<evidence type="ECO:0000256" key="9">
    <source>
        <dbReference type="ARBA" id="ARBA00023125"/>
    </source>
</evidence>
<dbReference type="SUPFAM" id="SSF56726">
    <property type="entry name" value="DNA topoisomerase IV, alpha subunit"/>
    <property type="match status" value="1"/>
</dbReference>
<dbReference type="PRINTS" id="PR01551">
    <property type="entry name" value="SPO11HOMOLOG"/>
</dbReference>
<evidence type="ECO:0000256" key="7">
    <source>
        <dbReference type="ARBA" id="ARBA00022842"/>
    </source>
</evidence>
<dbReference type="InterPro" id="IPR036388">
    <property type="entry name" value="WH-like_DNA-bd_sf"/>
</dbReference>
<dbReference type="GO" id="GO:0042138">
    <property type="term" value="P:meiotic DNA double-strand break formation"/>
    <property type="evidence" value="ECO:0007669"/>
    <property type="project" value="InterPro"/>
</dbReference>
<dbReference type="InterPro" id="IPR034136">
    <property type="entry name" value="TOPRIM_Topo6A/Spo11"/>
</dbReference>
<comment type="similarity">
    <text evidence="4 12">Belongs to the TOP6A family.</text>
</comment>
<evidence type="ECO:0000256" key="8">
    <source>
        <dbReference type="ARBA" id="ARBA00023029"/>
    </source>
</evidence>
<feature type="domain" description="Spo11/DNA topoisomerase VI subunit A N-terminal" evidence="13">
    <location>
        <begin position="31"/>
        <end position="90"/>
    </location>
</feature>
<gene>
    <name evidence="16" type="primary">LOC110759586</name>
</gene>
<dbReference type="PANTHER" id="PTHR10848">
    <property type="entry name" value="MEIOTIC RECOMBINATION PROTEIN SPO11"/>
    <property type="match status" value="1"/>
</dbReference>
<dbReference type="PROSITE" id="PS52041">
    <property type="entry name" value="TOPO_IIB"/>
    <property type="match status" value="1"/>
</dbReference>
<sequence length="313" mass="36503">MVFNDELCHRLLTRHEITRSYSNMKSQRLCIRTFLVLLIIHERCFINKQCLKKREVFYVDSKLFGTESGSDSVIDDICCMIGCTRPNLKVFANSHDEVIGLFSFRCDNSLFDCSLFALRITFCDHIVDNFKNHRALFILLVEKNTVFTHLVKDNFHKEARCIMVTGKGFGHRATKLFLKKLYYDLKLPVLTIVVDCNPSGLHIFFDYKYGWVRKSFDSRDLATPNIKWLGVRPSDIEKYEVHPRDIPLEGTSVSATNTFLKQQFVTSDKNWVSEIEKMLEIGKMINIENLSLKSSQYLSREFLPKKLEANDWI</sequence>
<evidence type="ECO:0000256" key="12">
    <source>
        <dbReference type="PROSITE-ProRule" id="PRU01385"/>
    </source>
</evidence>
<dbReference type="GeneID" id="110759586"/>
<evidence type="ECO:0000256" key="3">
    <source>
        <dbReference type="ARBA" id="ARBA00004123"/>
    </source>
</evidence>
<dbReference type="GO" id="GO:0005524">
    <property type="term" value="F:ATP binding"/>
    <property type="evidence" value="ECO:0007669"/>
    <property type="project" value="InterPro"/>
</dbReference>
<comment type="subcellular location">
    <subcellularLocation>
        <location evidence="3">Nucleus</location>
    </subcellularLocation>
</comment>